<reference evidence="1 2" key="1">
    <citation type="submission" date="2024-02" db="EMBL/GenBank/DDBJ databases">
        <authorList>
            <person name="Vignale AGUSTIN F."/>
            <person name="Sosa J E."/>
            <person name="Modenutti C."/>
        </authorList>
    </citation>
    <scope>NUCLEOTIDE SEQUENCE [LARGE SCALE GENOMIC DNA]</scope>
</reference>
<evidence type="ECO:0008006" key="3">
    <source>
        <dbReference type="Google" id="ProtNLM"/>
    </source>
</evidence>
<dbReference type="InterPro" id="IPR015870">
    <property type="entry name" value="UDP-acyl_N-AcGlcN_deAcase_N"/>
</dbReference>
<dbReference type="Proteomes" id="UP001642360">
    <property type="component" value="Unassembled WGS sequence"/>
</dbReference>
<comment type="caution">
    <text evidence="1">The sequence shown here is derived from an EMBL/GenBank/DDBJ whole genome shotgun (WGS) entry which is preliminary data.</text>
</comment>
<evidence type="ECO:0000313" key="2">
    <source>
        <dbReference type="Proteomes" id="UP001642360"/>
    </source>
</evidence>
<keyword evidence="2" id="KW-1185">Reference proteome</keyword>
<dbReference type="SUPFAM" id="SSF54211">
    <property type="entry name" value="Ribosomal protein S5 domain 2-like"/>
    <property type="match status" value="1"/>
</dbReference>
<dbReference type="InterPro" id="IPR020568">
    <property type="entry name" value="Ribosomal_Su5_D2-typ_SF"/>
</dbReference>
<accession>A0ABC8RU93</accession>
<sequence length="157" mass="17649">MCVGKALKYQDIAIDLKTKIVPLPTMTHRRTFNAFISSALVTWKSTGKLQQTIAKCVERTGRALHSGKITTVKIWPEHAGGGRYFDFRSKFIPASIEFAEESPLCTTLSKDGHRIRTVEHLLSCLEATGVDNCRIEIENEDSYDQSVEVGDKKCFRL</sequence>
<dbReference type="PANTHER" id="PTHR33694:SF1">
    <property type="entry name" value="UDP-3-O-ACYL-N-ACETYLGLUCOSAMINE DEACETYLASE 1, MITOCHONDRIAL-RELATED"/>
    <property type="match status" value="1"/>
</dbReference>
<name>A0ABC8RU93_9AQUA</name>
<gene>
    <name evidence="1" type="ORF">ILEXP_LOCUS14084</name>
</gene>
<dbReference type="PANTHER" id="PTHR33694">
    <property type="entry name" value="UDP-3-O-ACYL-N-ACETYLGLUCOSAMINE DEACETYLASE 1, MITOCHONDRIAL-RELATED"/>
    <property type="match status" value="1"/>
</dbReference>
<dbReference type="EMBL" id="CAUOFW020001549">
    <property type="protein sequence ID" value="CAK9146248.1"/>
    <property type="molecule type" value="Genomic_DNA"/>
</dbReference>
<dbReference type="Gene3D" id="3.30.230.20">
    <property type="entry name" value="lpxc deacetylase, domain 1"/>
    <property type="match status" value="1"/>
</dbReference>
<dbReference type="AlphaFoldDB" id="A0ABC8RU93"/>
<organism evidence="1 2">
    <name type="scientific">Ilex paraguariensis</name>
    <name type="common">yerba mate</name>
    <dbReference type="NCBI Taxonomy" id="185542"/>
    <lineage>
        <taxon>Eukaryota</taxon>
        <taxon>Viridiplantae</taxon>
        <taxon>Streptophyta</taxon>
        <taxon>Embryophyta</taxon>
        <taxon>Tracheophyta</taxon>
        <taxon>Spermatophyta</taxon>
        <taxon>Magnoliopsida</taxon>
        <taxon>eudicotyledons</taxon>
        <taxon>Gunneridae</taxon>
        <taxon>Pentapetalae</taxon>
        <taxon>asterids</taxon>
        <taxon>campanulids</taxon>
        <taxon>Aquifoliales</taxon>
        <taxon>Aquifoliaceae</taxon>
        <taxon>Ilex</taxon>
    </lineage>
</organism>
<dbReference type="InterPro" id="IPR004463">
    <property type="entry name" value="UDP-acyl_GlcNac_deAcase"/>
</dbReference>
<protein>
    <recommendedName>
        <fullName evidence="3">UDP-3-O-acyl-N-acetylglucosamine deacetylase</fullName>
    </recommendedName>
</protein>
<proteinExistence type="predicted"/>
<evidence type="ECO:0000313" key="1">
    <source>
        <dbReference type="EMBL" id="CAK9146248.1"/>
    </source>
</evidence>
<dbReference type="Pfam" id="PF03331">
    <property type="entry name" value="LpxC"/>
    <property type="match status" value="1"/>
</dbReference>